<evidence type="ECO:0000313" key="7">
    <source>
        <dbReference type="Proteomes" id="UP000068243"/>
    </source>
</evidence>
<dbReference type="VEuPathDB" id="FungiDB:M747DRAFT_295854"/>
<evidence type="ECO:0000256" key="2">
    <source>
        <dbReference type="ARBA" id="ARBA00022741"/>
    </source>
</evidence>
<dbReference type="Proteomes" id="UP000068243">
    <property type="component" value="Unassembled WGS sequence"/>
</dbReference>
<dbReference type="GO" id="GO:0000166">
    <property type="term" value="F:nucleotide binding"/>
    <property type="evidence" value="ECO:0007669"/>
    <property type="project" value="UniProtKB-KW"/>
</dbReference>
<dbReference type="InterPro" id="IPR020843">
    <property type="entry name" value="ER"/>
</dbReference>
<name>A0A100IAS4_ASPNG</name>
<dbReference type="PANTHER" id="PTHR45348:SF2">
    <property type="entry name" value="ZINC-TYPE ALCOHOL DEHYDROGENASE-LIKE PROTEIN C2E1P3.01"/>
    <property type="match status" value="1"/>
</dbReference>
<dbReference type="Gene3D" id="3.40.50.720">
    <property type="entry name" value="NAD(P)-binding Rossmann-like Domain"/>
    <property type="match status" value="1"/>
</dbReference>
<dbReference type="InterPro" id="IPR036291">
    <property type="entry name" value="NAD(P)-bd_dom_sf"/>
</dbReference>
<evidence type="ECO:0000256" key="1">
    <source>
        <dbReference type="ARBA" id="ARBA00008072"/>
    </source>
</evidence>
<evidence type="ECO:0000259" key="5">
    <source>
        <dbReference type="SMART" id="SM00829"/>
    </source>
</evidence>
<comment type="similarity">
    <text evidence="1">Belongs to the zinc-containing alcohol dehydrogenase family.</text>
</comment>
<proteinExistence type="inferred from homology"/>
<reference evidence="7" key="1">
    <citation type="journal article" date="2016" name="Genome Announc.">
        <title>Draft genome sequence of Aspergillus niger strain An76.</title>
        <authorList>
            <person name="Gong W."/>
            <person name="Cheng Z."/>
            <person name="Zhang H."/>
            <person name="Liu L."/>
            <person name="Gao P."/>
            <person name="Wang L."/>
        </authorList>
    </citation>
    <scope>NUCLEOTIDE SEQUENCE [LARGE SCALE GENOMIC DNA]</scope>
    <source>
        <strain evidence="7">An76</strain>
    </source>
</reference>
<comment type="caution">
    <text evidence="6">The sequence shown here is derived from an EMBL/GenBank/DDBJ whole genome shotgun (WGS) entry which is preliminary data.</text>
</comment>
<dbReference type="VEuPathDB" id="FungiDB:ASPNIDRAFT2_1167142"/>
<keyword evidence="2" id="KW-0547">Nucleotide-binding</keyword>
<protein>
    <recommendedName>
        <fullName evidence="5">Enoyl reductase (ER) domain-containing protein</fullName>
    </recommendedName>
</protein>
<dbReference type="Pfam" id="PF00107">
    <property type="entry name" value="ADH_zinc_N"/>
    <property type="match status" value="1"/>
</dbReference>
<sequence>MQKALVITAPGSRDVVERPIPTVPDDCLLVKTASVALNPTDWKSADRKPPGQVIGNDYSGVVEEVGKGVKKAFRKGDCVCGWVQGCNSNNPESGAFAEYCIPKADLQIAIPDRLSFEEASTLGLGTITVGQGLYQSLKLAPPDAPLAHPELILIYGGSTATGTLAIQYAKLSGYTVLTTCSAQNFDLVKSLGADAVFDYKDANAVQAIKDYAQDNLKLVFDTVAVESSAKFCGEVISSKGGDYSALLKVNVPRDDVRSLFTIGYTAFGEDFDFGGGIIPAKPEDREFAGQFMSKAATFLAEGKVKPHPVKLGPRGLQGVLEGLQDMKDGKVSGKKLVYNVADTP</sequence>
<dbReference type="InterPro" id="IPR013149">
    <property type="entry name" value="ADH-like_C"/>
</dbReference>
<organism evidence="6 7">
    <name type="scientific">Aspergillus niger</name>
    <dbReference type="NCBI Taxonomy" id="5061"/>
    <lineage>
        <taxon>Eukaryota</taxon>
        <taxon>Fungi</taxon>
        <taxon>Dikarya</taxon>
        <taxon>Ascomycota</taxon>
        <taxon>Pezizomycotina</taxon>
        <taxon>Eurotiomycetes</taxon>
        <taxon>Eurotiomycetidae</taxon>
        <taxon>Eurotiales</taxon>
        <taxon>Aspergillaceae</taxon>
        <taxon>Aspergillus</taxon>
        <taxon>Aspergillus subgen. Circumdati</taxon>
    </lineage>
</organism>
<dbReference type="SUPFAM" id="SSF50129">
    <property type="entry name" value="GroES-like"/>
    <property type="match status" value="1"/>
</dbReference>
<evidence type="ECO:0000313" key="6">
    <source>
        <dbReference type="EMBL" id="GAQ37846.1"/>
    </source>
</evidence>
<evidence type="ECO:0000256" key="4">
    <source>
        <dbReference type="ARBA" id="ARBA00023002"/>
    </source>
</evidence>
<dbReference type="InterPro" id="IPR047122">
    <property type="entry name" value="Trans-enoyl_RdTase-like"/>
</dbReference>
<dbReference type="VEuPathDB" id="FungiDB:An04g04480"/>
<dbReference type="Gene3D" id="3.90.180.10">
    <property type="entry name" value="Medium-chain alcohol dehydrogenases, catalytic domain"/>
    <property type="match status" value="1"/>
</dbReference>
<evidence type="ECO:0000256" key="3">
    <source>
        <dbReference type="ARBA" id="ARBA00022857"/>
    </source>
</evidence>
<dbReference type="OrthoDB" id="3233595at2759"/>
<dbReference type="InterPro" id="IPR011032">
    <property type="entry name" value="GroES-like_sf"/>
</dbReference>
<keyword evidence="3" id="KW-0521">NADP</keyword>
<dbReference type="SMART" id="SM00829">
    <property type="entry name" value="PKS_ER"/>
    <property type="match status" value="1"/>
</dbReference>
<keyword evidence="4" id="KW-0560">Oxidoreductase</keyword>
<dbReference type="AlphaFoldDB" id="A0A100IAS4"/>
<dbReference type="EMBL" id="BCMY01000003">
    <property type="protein sequence ID" value="GAQ37846.1"/>
    <property type="molecule type" value="Genomic_DNA"/>
</dbReference>
<dbReference type="PANTHER" id="PTHR45348">
    <property type="entry name" value="HYPOTHETICAL OXIDOREDUCTASE (EUROFUNG)"/>
    <property type="match status" value="1"/>
</dbReference>
<dbReference type="SUPFAM" id="SSF51735">
    <property type="entry name" value="NAD(P)-binding Rossmann-fold domains"/>
    <property type="match status" value="1"/>
</dbReference>
<dbReference type="PaxDb" id="5061-CADANGAP00004069"/>
<dbReference type="CDD" id="cd08249">
    <property type="entry name" value="enoyl_reductase_like"/>
    <property type="match status" value="1"/>
</dbReference>
<dbReference type="VEuPathDB" id="FungiDB:ATCC64974_80060"/>
<feature type="domain" description="Enoyl reductase (ER)" evidence="5">
    <location>
        <begin position="11"/>
        <end position="337"/>
    </location>
</feature>
<gene>
    <name evidence="6" type="ORF">ABL_02345</name>
</gene>
<dbReference type="GO" id="GO:0016651">
    <property type="term" value="F:oxidoreductase activity, acting on NAD(P)H"/>
    <property type="evidence" value="ECO:0007669"/>
    <property type="project" value="InterPro"/>
</dbReference>
<dbReference type="InterPro" id="IPR013154">
    <property type="entry name" value="ADH-like_N"/>
</dbReference>
<accession>A0A100IAS4</accession>
<dbReference type="Pfam" id="PF08240">
    <property type="entry name" value="ADH_N"/>
    <property type="match status" value="1"/>
</dbReference>
<dbReference type="OMA" id="FAEYCIP"/>